<reference evidence="2" key="1">
    <citation type="submission" date="2018-01" db="EMBL/GenBank/DDBJ databases">
        <title>An insight into the sialome of Amazonian anophelines.</title>
        <authorList>
            <person name="Ribeiro J.M."/>
            <person name="Scarpassa V."/>
            <person name="Calvo E."/>
        </authorList>
    </citation>
    <scope>NUCLEOTIDE SEQUENCE</scope>
</reference>
<evidence type="ECO:0000313" key="2">
    <source>
        <dbReference type="EMBL" id="MBW75785.1"/>
    </source>
</evidence>
<name>A0A2M4DE47_ANODA</name>
<accession>A0A2M4DE47</accession>
<organism evidence="2">
    <name type="scientific">Anopheles darlingi</name>
    <name type="common">Mosquito</name>
    <dbReference type="NCBI Taxonomy" id="43151"/>
    <lineage>
        <taxon>Eukaryota</taxon>
        <taxon>Metazoa</taxon>
        <taxon>Ecdysozoa</taxon>
        <taxon>Arthropoda</taxon>
        <taxon>Hexapoda</taxon>
        <taxon>Insecta</taxon>
        <taxon>Pterygota</taxon>
        <taxon>Neoptera</taxon>
        <taxon>Endopterygota</taxon>
        <taxon>Diptera</taxon>
        <taxon>Nematocera</taxon>
        <taxon>Culicoidea</taxon>
        <taxon>Culicidae</taxon>
        <taxon>Anophelinae</taxon>
        <taxon>Anopheles</taxon>
    </lineage>
</organism>
<feature type="chain" id="PRO_5014636887" evidence="1">
    <location>
        <begin position="25"/>
        <end position="154"/>
    </location>
</feature>
<feature type="signal peptide" evidence="1">
    <location>
        <begin position="1"/>
        <end position="24"/>
    </location>
</feature>
<proteinExistence type="predicted"/>
<protein>
    <submittedName>
        <fullName evidence="2">Putative secreted protein</fullName>
    </submittedName>
</protein>
<evidence type="ECO:0000256" key="1">
    <source>
        <dbReference type="SAM" id="SignalP"/>
    </source>
</evidence>
<dbReference type="AlphaFoldDB" id="A0A2M4DE47"/>
<dbReference type="EMBL" id="GGFL01011607">
    <property type="protein sequence ID" value="MBW75785.1"/>
    <property type="molecule type" value="Transcribed_RNA"/>
</dbReference>
<keyword evidence="1" id="KW-0732">Signal</keyword>
<sequence length="154" mass="15705">MGASAQRVSLVITVSALMATMARTVSTADTTAIRIRALTDCVRSPTMVAIGANVRSAPAASTASWTCSTSATRIRAKKGPSVRIGSVTSSASARRNGRAKHATSTILTSTDGLTQRTSERVAMADLVVSVVLVVVPVGCPICTPSISSISGRSA</sequence>